<dbReference type="Proteomes" id="UP000838686">
    <property type="component" value="Unassembled WGS sequence"/>
</dbReference>
<evidence type="ECO:0000313" key="1">
    <source>
        <dbReference type="EMBL" id="CAH1193833.1"/>
    </source>
</evidence>
<gene>
    <name evidence="1" type="ORF">PAECIP111893_00565</name>
</gene>
<reference evidence="1" key="1">
    <citation type="submission" date="2022-01" db="EMBL/GenBank/DDBJ databases">
        <authorList>
            <person name="Criscuolo A."/>
        </authorList>
    </citation>
    <scope>NUCLEOTIDE SEQUENCE</scope>
    <source>
        <strain evidence="1">CIP111893</strain>
    </source>
</reference>
<name>A0ABN8FX86_9BACL</name>
<organism evidence="1 2">
    <name type="scientific">Paenibacillus plantiphilus</name>
    <dbReference type="NCBI Taxonomy" id="2905650"/>
    <lineage>
        <taxon>Bacteria</taxon>
        <taxon>Bacillati</taxon>
        <taxon>Bacillota</taxon>
        <taxon>Bacilli</taxon>
        <taxon>Bacillales</taxon>
        <taxon>Paenibacillaceae</taxon>
        <taxon>Paenibacillus</taxon>
    </lineage>
</organism>
<dbReference type="EMBL" id="CAKMMF010000002">
    <property type="protein sequence ID" value="CAH1193833.1"/>
    <property type="molecule type" value="Genomic_DNA"/>
</dbReference>
<keyword evidence="2" id="KW-1185">Reference proteome</keyword>
<sequence>MNQLLLHKGMVYMGIYHLPEELPFNSKILVLDTQYIESASDAEAYIILDLERKFEDPDLNKIPAKVVLVDTMQKKYMLFKYNVVLGDLRDYDQYSV</sequence>
<evidence type="ECO:0000313" key="2">
    <source>
        <dbReference type="Proteomes" id="UP000838686"/>
    </source>
</evidence>
<accession>A0ABN8FX86</accession>
<proteinExistence type="predicted"/>
<comment type="caution">
    <text evidence="1">The sequence shown here is derived from an EMBL/GenBank/DDBJ whole genome shotgun (WGS) entry which is preliminary data.</text>
</comment>
<protein>
    <submittedName>
        <fullName evidence="1">Uncharacterized protein</fullName>
    </submittedName>
</protein>